<feature type="chain" id="PRO_5045810891" evidence="1">
    <location>
        <begin position="24"/>
        <end position="311"/>
    </location>
</feature>
<proteinExistence type="predicted"/>
<evidence type="ECO:0000313" key="2">
    <source>
        <dbReference type="EMBL" id="MFC6635694.1"/>
    </source>
</evidence>
<reference evidence="3" key="1">
    <citation type="journal article" date="2019" name="Int. J. Syst. Evol. Microbiol.">
        <title>The Global Catalogue of Microorganisms (GCM) 10K type strain sequencing project: providing services to taxonomists for standard genome sequencing and annotation.</title>
        <authorList>
            <consortium name="The Broad Institute Genomics Platform"/>
            <consortium name="The Broad Institute Genome Sequencing Center for Infectious Disease"/>
            <person name="Wu L."/>
            <person name="Ma J."/>
        </authorList>
    </citation>
    <scope>NUCLEOTIDE SEQUENCE [LARGE SCALE GENOMIC DNA]</scope>
    <source>
        <strain evidence="3">CGMCC 1.13718</strain>
    </source>
</reference>
<dbReference type="RefSeq" id="WP_193192555.1">
    <property type="nucleotide sequence ID" value="NZ_JACZFR010000029.1"/>
</dbReference>
<evidence type="ECO:0000256" key="1">
    <source>
        <dbReference type="SAM" id="SignalP"/>
    </source>
</evidence>
<accession>A0ABW1YW83</accession>
<organism evidence="2 3">
    <name type="scientific">Microbulbifer taiwanensis</name>
    <dbReference type="NCBI Taxonomy" id="986746"/>
    <lineage>
        <taxon>Bacteria</taxon>
        <taxon>Pseudomonadati</taxon>
        <taxon>Pseudomonadota</taxon>
        <taxon>Gammaproteobacteria</taxon>
        <taxon>Cellvibrionales</taxon>
        <taxon>Microbulbiferaceae</taxon>
        <taxon>Microbulbifer</taxon>
    </lineage>
</organism>
<feature type="signal peptide" evidence="1">
    <location>
        <begin position="1"/>
        <end position="23"/>
    </location>
</feature>
<comment type="caution">
    <text evidence="2">The sequence shown here is derived from an EMBL/GenBank/DDBJ whole genome shotgun (WGS) entry which is preliminary data.</text>
</comment>
<protein>
    <submittedName>
        <fullName evidence="2">Uncharacterized protein</fullName>
    </submittedName>
</protein>
<gene>
    <name evidence="2" type="ORF">ACFQBM_20690</name>
</gene>
<keyword evidence="1" id="KW-0732">Signal</keyword>
<sequence>MKKSKGLALFGLCLLLVSPLASHAISGVYAGGPVYQKRDYAIDELKSSGFTHVIVWTIHIETDGSLGFNAEFPLVKDGIYIGDQSYPHFRKDIASLKTGESSITRVEFGLSGWGSGTYDNVRDLLACEESHCGTGTDSILYRNFRALREAFPAVDALNNDDEGTYDVDSAVPFHVMLSDIGFKTAIVPYKNKDFWQSFVEGVNSARSGAVDLSYLQVYDGGAANNPCNWDLGLPLVAGLWSRDVSTEEVQSRMQDWAGACGIEGGFMWLYDEFDNSPGVASYADAINLVFASASPRGKSSPGEIGGAFSSP</sequence>
<dbReference type="Proteomes" id="UP001596425">
    <property type="component" value="Unassembled WGS sequence"/>
</dbReference>
<evidence type="ECO:0000313" key="3">
    <source>
        <dbReference type="Proteomes" id="UP001596425"/>
    </source>
</evidence>
<dbReference type="EMBL" id="JBHSVR010000001">
    <property type="protein sequence ID" value="MFC6635694.1"/>
    <property type="molecule type" value="Genomic_DNA"/>
</dbReference>
<keyword evidence="3" id="KW-1185">Reference proteome</keyword>
<name>A0ABW1YW83_9GAMM</name>